<keyword evidence="9" id="KW-0482">Metalloprotease</keyword>
<evidence type="ECO:0000256" key="10">
    <source>
        <dbReference type="ARBA" id="ARBA00023157"/>
    </source>
</evidence>
<comment type="caution">
    <text evidence="15">The sequence shown here is derived from an EMBL/GenBank/DDBJ whole genome shotgun (WGS) entry which is preliminary data.</text>
</comment>
<evidence type="ECO:0000256" key="9">
    <source>
        <dbReference type="ARBA" id="ARBA00023049"/>
    </source>
</evidence>
<keyword evidence="16" id="KW-1185">Reference proteome</keyword>
<keyword evidence="4" id="KW-0645">Protease</keyword>
<organism evidence="15 16">
    <name type="scientific">Frieseomelitta varia</name>
    <dbReference type="NCBI Taxonomy" id="561572"/>
    <lineage>
        <taxon>Eukaryota</taxon>
        <taxon>Metazoa</taxon>
        <taxon>Ecdysozoa</taxon>
        <taxon>Arthropoda</taxon>
        <taxon>Hexapoda</taxon>
        <taxon>Insecta</taxon>
        <taxon>Pterygota</taxon>
        <taxon>Neoptera</taxon>
        <taxon>Endopterygota</taxon>
        <taxon>Hymenoptera</taxon>
        <taxon>Apocrita</taxon>
        <taxon>Aculeata</taxon>
        <taxon>Apoidea</taxon>
        <taxon>Anthophila</taxon>
        <taxon>Apidae</taxon>
        <taxon>Frieseomelitta</taxon>
    </lineage>
</organism>
<evidence type="ECO:0000313" key="15">
    <source>
        <dbReference type="EMBL" id="KAF3424819.1"/>
    </source>
</evidence>
<dbReference type="GO" id="GO:0004222">
    <property type="term" value="F:metalloendopeptidase activity"/>
    <property type="evidence" value="ECO:0007669"/>
    <property type="project" value="InterPro"/>
</dbReference>
<evidence type="ECO:0008006" key="17">
    <source>
        <dbReference type="Google" id="ProtNLM"/>
    </source>
</evidence>
<feature type="compositionally biased region" description="Acidic residues" evidence="12">
    <location>
        <begin position="109"/>
        <end position="126"/>
    </location>
</feature>
<evidence type="ECO:0000256" key="2">
    <source>
        <dbReference type="ARBA" id="ARBA00004401"/>
    </source>
</evidence>
<feature type="compositionally biased region" description="Acidic residues" evidence="12">
    <location>
        <begin position="78"/>
        <end position="90"/>
    </location>
</feature>
<dbReference type="Pfam" id="PF05649">
    <property type="entry name" value="Peptidase_M13_N"/>
    <property type="match status" value="2"/>
</dbReference>
<evidence type="ECO:0000256" key="12">
    <source>
        <dbReference type="SAM" id="MobiDB-lite"/>
    </source>
</evidence>
<dbReference type="InterPro" id="IPR018497">
    <property type="entry name" value="Peptidase_M13_C"/>
</dbReference>
<dbReference type="PRINTS" id="PR00786">
    <property type="entry name" value="NEPRILYSIN"/>
</dbReference>
<proteinExistence type="inferred from homology"/>
<evidence type="ECO:0000256" key="5">
    <source>
        <dbReference type="ARBA" id="ARBA00022723"/>
    </source>
</evidence>
<dbReference type="InterPro" id="IPR000718">
    <property type="entry name" value="Peptidase_M13"/>
</dbReference>
<dbReference type="AlphaFoldDB" id="A0A833R9T2"/>
<dbReference type="SUPFAM" id="SSF55486">
    <property type="entry name" value="Metalloproteases ('zincins'), catalytic domain"/>
    <property type="match status" value="1"/>
</dbReference>
<feature type="domain" description="Peptidase M13 N-terminal" evidence="14">
    <location>
        <begin position="188"/>
        <end position="387"/>
    </location>
</feature>
<accession>A0A833R9T2</accession>
<evidence type="ECO:0000256" key="11">
    <source>
        <dbReference type="ARBA" id="ARBA00023180"/>
    </source>
</evidence>
<sequence length="696" mass="80237">MNVPMQDQWINYNVEKVDDQNSDEDLYNYLDDYYTEVDADEVKENSETIQSNDHQEYGEERARDTRKNEELRAKYDNIEEPPQDESDEGEQGGRHSISIDDTDTSLPIADDDDDDDNDDNDDDDAGADFHAFWKGEGNARAIREAQGTLLRRSPFNHLCVIAAHTLFKKQIFAAAKIMLKYMDRGADPCEDFYQFACGNWARHNPIPKDKAAYDTFEMIRESLDSVLKELLEDPIPKGLDTDDATVKAKYLFQSCMNYEILEQRMERPLIQLLDELGGWPILRPDWDPEKFDWLLLVAQLRLYNNDILISEWVAPDIKNSDQYVIQFDQTSLGLPTRDYFLQPSNTIYLKAYKNYLIKISTLLGASLQNATTDADELIEFETKLAKTLAMTREIQRSFRELLNQTIWIDDETKELATEKVNAMLLRIGYPDFILQPQLLNERYKDVVIRPDKYFENTLNILQHLTRVEQDRLGSPVNKTLWNTAPAVVNAYYSRSKNRIMFPAGILQPPFYHRYFPRSLNYGGIGVVIGHEITHGFDDKGRLFDKDGNLHRWWKDEAIYGFHERAQCLIDQYSHYIVSEVGMQIDGMNTQGENIADNGGIKQAFRAYERWLRTNGDADETLPGLNASGKQLFFLNFAQVWCGSMRPEATRNKLKTAVHSPGKFRVIGTLSNSEDFAEVFHCPLGAPMNPVNKCSVW</sequence>
<keyword evidence="7" id="KW-0862">Zinc</keyword>
<keyword evidence="8" id="KW-0812">Transmembrane</keyword>
<dbReference type="InterPro" id="IPR024079">
    <property type="entry name" value="MetalloPept_cat_dom_sf"/>
</dbReference>
<dbReference type="Pfam" id="PF01431">
    <property type="entry name" value="Peptidase_M13"/>
    <property type="match status" value="1"/>
</dbReference>
<keyword evidence="5" id="KW-0479">Metal-binding</keyword>
<keyword evidence="11" id="KW-0325">Glycoprotein</keyword>
<evidence type="ECO:0000256" key="1">
    <source>
        <dbReference type="ARBA" id="ARBA00001947"/>
    </source>
</evidence>
<feature type="domain" description="Peptidase M13 N-terminal" evidence="14">
    <location>
        <begin position="388"/>
        <end position="430"/>
    </location>
</feature>
<dbReference type="Proteomes" id="UP000655588">
    <property type="component" value="Unassembled WGS sequence"/>
</dbReference>
<dbReference type="PANTHER" id="PTHR11733:SF238">
    <property type="entry name" value="FI07649P-RELATED"/>
    <property type="match status" value="1"/>
</dbReference>
<evidence type="ECO:0000256" key="8">
    <source>
        <dbReference type="ARBA" id="ARBA00022968"/>
    </source>
</evidence>
<evidence type="ECO:0000259" key="13">
    <source>
        <dbReference type="Pfam" id="PF01431"/>
    </source>
</evidence>
<evidence type="ECO:0000256" key="7">
    <source>
        <dbReference type="ARBA" id="ARBA00022833"/>
    </source>
</evidence>
<evidence type="ECO:0000256" key="4">
    <source>
        <dbReference type="ARBA" id="ARBA00022670"/>
    </source>
</evidence>
<dbReference type="CDD" id="cd08662">
    <property type="entry name" value="M13"/>
    <property type="match status" value="1"/>
</dbReference>
<feature type="domain" description="Peptidase M13 C-terminal" evidence="13">
    <location>
        <begin position="489"/>
        <end position="695"/>
    </location>
</feature>
<reference evidence="15" key="1">
    <citation type="submission" date="2019-11" db="EMBL/GenBank/DDBJ databases">
        <title>The nuclear and mitochondrial genomes of Frieseomelitta varia - a highly eusocial stingless bee (Meliponini) with a permanently sterile worker caste.</title>
        <authorList>
            <person name="Freitas F.C.P."/>
            <person name="Lourenco A.P."/>
            <person name="Nunes F.M.F."/>
            <person name="Paschoal A.R."/>
            <person name="Abreu F.C.P."/>
            <person name="Barbin F.O."/>
            <person name="Bataglia L."/>
            <person name="Cardoso-Junior C.A.M."/>
            <person name="Cervoni M.S."/>
            <person name="Silva S.R."/>
            <person name="Dalarmi F."/>
            <person name="Del Lama M.A."/>
            <person name="Depintor T.S."/>
            <person name="Ferreira K.M."/>
            <person name="Goria P.S."/>
            <person name="Jaskot M.C."/>
            <person name="Lago D.C."/>
            <person name="Luna-Lucena D."/>
            <person name="Moda L.M."/>
            <person name="Nascimento L."/>
            <person name="Pedrino M."/>
            <person name="Rabico F.O."/>
            <person name="Sanches F.C."/>
            <person name="Santos D.E."/>
            <person name="Santos C.G."/>
            <person name="Vieira J."/>
            <person name="Lopes T.F."/>
            <person name="Barchuk A.R."/>
            <person name="Hartfelder K."/>
            <person name="Simoes Z.L.P."/>
            <person name="Bitondi M.M.G."/>
            <person name="Pinheiro D.G."/>
        </authorList>
    </citation>
    <scope>NUCLEOTIDE SEQUENCE</scope>
    <source>
        <strain evidence="15">USP_RPSP 00005682</strain>
        <tissue evidence="15">Whole individual</tissue>
    </source>
</reference>
<name>A0A833R9T2_9HYME</name>
<dbReference type="Gene3D" id="3.40.390.10">
    <property type="entry name" value="Collagenase (Catalytic Domain)"/>
    <property type="match status" value="2"/>
</dbReference>
<gene>
    <name evidence="15" type="ORF">E2986_01958</name>
</gene>
<dbReference type="PANTHER" id="PTHR11733">
    <property type="entry name" value="ZINC METALLOPROTEASE FAMILY M13 NEPRILYSIN-RELATED"/>
    <property type="match status" value="1"/>
</dbReference>
<feature type="compositionally biased region" description="Basic and acidic residues" evidence="12">
    <location>
        <begin position="53"/>
        <end position="77"/>
    </location>
</feature>
<keyword evidence="10" id="KW-1015">Disulfide bond</keyword>
<dbReference type="InterPro" id="IPR008753">
    <property type="entry name" value="Peptidase_M13_N"/>
</dbReference>
<dbReference type="EMBL" id="WNWW01000442">
    <property type="protein sequence ID" value="KAF3424819.1"/>
    <property type="molecule type" value="Genomic_DNA"/>
</dbReference>
<comment type="similarity">
    <text evidence="3">Belongs to the peptidase M13 family.</text>
</comment>
<dbReference type="GO" id="GO:0016485">
    <property type="term" value="P:protein processing"/>
    <property type="evidence" value="ECO:0007669"/>
    <property type="project" value="TreeGrafter"/>
</dbReference>
<evidence type="ECO:0000313" key="16">
    <source>
        <dbReference type="Proteomes" id="UP000655588"/>
    </source>
</evidence>
<evidence type="ECO:0000256" key="3">
    <source>
        <dbReference type="ARBA" id="ARBA00007357"/>
    </source>
</evidence>
<comment type="subcellular location">
    <subcellularLocation>
        <location evidence="2">Cell membrane</location>
        <topology evidence="2">Single-pass type II membrane protein</topology>
    </subcellularLocation>
</comment>
<feature type="region of interest" description="Disordered" evidence="12">
    <location>
        <begin position="38"/>
        <end position="129"/>
    </location>
</feature>
<comment type="cofactor">
    <cofactor evidence="1">
        <name>Zn(2+)</name>
        <dbReference type="ChEBI" id="CHEBI:29105"/>
    </cofactor>
</comment>
<dbReference type="PROSITE" id="PS51885">
    <property type="entry name" value="NEPRILYSIN"/>
    <property type="match status" value="1"/>
</dbReference>
<keyword evidence="6" id="KW-0378">Hydrolase</keyword>
<protein>
    <recommendedName>
        <fullName evidence="17">Endothelin-converting enzyme 1</fullName>
    </recommendedName>
</protein>
<dbReference type="GO" id="GO:0046872">
    <property type="term" value="F:metal ion binding"/>
    <property type="evidence" value="ECO:0007669"/>
    <property type="project" value="UniProtKB-KW"/>
</dbReference>
<keyword evidence="8" id="KW-0735">Signal-anchor</keyword>
<dbReference type="FunFam" id="3.40.390.10:FF:000076">
    <property type="entry name" value="membrane metallo-endopeptidase-like 1"/>
    <property type="match status" value="1"/>
</dbReference>
<evidence type="ECO:0000256" key="6">
    <source>
        <dbReference type="ARBA" id="ARBA00022801"/>
    </source>
</evidence>
<evidence type="ECO:0000259" key="14">
    <source>
        <dbReference type="Pfam" id="PF05649"/>
    </source>
</evidence>
<dbReference type="GO" id="GO:0005886">
    <property type="term" value="C:plasma membrane"/>
    <property type="evidence" value="ECO:0007669"/>
    <property type="project" value="UniProtKB-SubCell"/>
</dbReference>